<reference evidence="1 2" key="1">
    <citation type="submission" date="2016-08" db="EMBL/GenBank/DDBJ databases">
        <title>Genomes of anaerobic fungi encode conserved fungal cellulosomes for biomass hydrolysis.</title>
        <authorList>
            <consortium name="DOE Joint Genome Institute"/>
            <person name="Haitjema C.H."/>
            <person name="Gilmore S.P."/>
            <person name="Henske J.K."/>
            <person name="Solomon K.V."/>
            <person name="De Groot R."/>
            <person name="Kuo A."/>
            <person name="Mondo S.J."/>
            <person name="Salamov A.A."/>
            <person name="Labutti K."/>
            <person name="Zhao Z."/>
            <person name="Chiniquy J."/>
            <person name="Barry K."/>
            <person name="Brewer H.M."/>
            <person name="Purvine S.O."/>
            <person name="Wright A.T."/>
            <person name="Boxma B."/>
            <person name="Van Alen T."/>
            <person name="Hackstein J.H."/>
            <person name="Baker S.E."/>
            <person name="Grigoriev I.V."/>
            <person name="O'Malley M.A."/>
        </authorList>
    </citation>
    <scope>NUCLEOTIDE SEQUENCE [LARGE SCALE GENOMIC DNA]</scope>
    <source>
        <strain evidence="2">finn</strain>
    </source>
</reference>
<organism evidence="1 2">
    <name type="scientific">Piromyces finnis</name>
    <dbReference type="NCBI Taxonomy" id="1754191"/>
    <lineage>
        <taxon>Eukaryota</taxon>
        <taxon>Fungi</taxon>
        <taxon>Fungi incertae sedis</taxon>
        <taxon>Chytridiomycota</taxon>
        <taxon>Chytridiomycota incertae sedis</taxon>
        <taxon>Neocallimastigomycetes</taxon>
        <taxon>Neocallimastigales</taxon>
        <taxon>Neocallimastigaceae</taxon>
        <taxon>Piromyces</taxon>
    </lineage>
</organism>
<sequence>MNSEYEDFINSNLDNNNQLHIIFDFVFSKCMPNDESYEESSIDKFNEYLKEIFEKLEKLPSSQFEYNCKCILSILLNHKITPEMKQCFFQYIISYLSSMQKKIQTEIQNPKFDLNTTEILSIIMDIYENGLIDLYTSTRLSCGKFLTPIVNKYIKMFEINECHQISLMDKLLGILNNKTLQWQKYEGAIIGIYNLLLIQEFTDSLSNNDMHLLIAILFSRILSPQQSIRDWCVRVISIIFAKKGNSEELRNLLMETLKHLQPVNWMKISNDVELYSPSTPKTPVENYFQYNKYNKLPLLLNGSVDFTNYSCTLNCNPSHFDENINLNQYFDIPSEEGTSPTTGSGENYAIELEVKKTYIKPEEKQQERLEKADKPVLSPIQQQSLGISSGFNSNSFSSLASPSSPAKYSVTPVINNCELQFPLGGKSNIHQIEGLLLLLEFLVRYVDSLDINLFNSVFNISKYYLGHINPKIRQNASSLIKTLVINHHEKQEINILFIIHSLAAEWPIRGPLCSTNSTTEDNIPWEWKEGRLFVFEQLFKFLNNQQLHFITPTILKNSEGVSMRPGTSLKDRVLSLSKTNLKHLDTSIDSDLDDSSSQLYIGKNTQSLDQLINIEMLKNYESLMVTNSMNSLHQTMPISHEYDSGCNIKMLENLDITSSTFHSLDLQKKGLKIDTRKIQDNCSFYSSIRKRIPPHSSAMPNSPQVNSTNPKLSYQPKYNLASHSMHYNNSQHNMMSSGNNLSMRYKLQSIVRSANTKLNEPMYLKKDLNEFSNLQFHQQIMKILTFIFIQSTFESYNNKQGELKFISKHLIPVITEALLWVDVETSVQLIRDIINGFVDPRSTIIDKSSDSQKYILGLVLKALVIKAINLMELNEKRKENSNSDANLSFSGSGAMFGGGNSILDNNASSNTSDNDEWTYIEKIIEQIKTAIPDIVNFIYCMIDTMENGPTLTLSCEMLMLIRTHFRSNLVAQKSQIKRRFGSNFGLYETENEPCSMRRGLSSALFCILSLFKNVSVNTNNECYIKDKYELRSSTECFSEEIIDKWKAYINSSAKIPEELNISPLWKKDIINTTAPLWKTFINDLSAYEMLFIMPSIIDFMGESITHQIIYISAINQVLLRWGKLIQTDPTINQLIISKFKSEDSENTWNEDDDFDELTQNDWSESMDKICLQCIDELNLLVKHKNFTKKTLFLIINTMYICCMVMNTHLQKDAIKKIFSTLTMLMNEYDNQKRLSTLSSSTKESEMNCDMDKVFTDALERANSSLNFSDMELWDDYQETTNSVTEEADLSLTPIIINDIIKKLDHLSTILDKHKSNNDVVHCGVGDEKDESNTIHKYFDSLLIDAVKENPNIGNKLNKYLKKTDSQNIPC</sequence>
<keyword evidence="2" id="KW-1185">Reference proteome</keyword>
<dbReference type="SUPFAM" id="SSF48371">
    <property type="entry name" value="ARM repeat"/>
    <property type="match status" value="1"/>
</dbReference>
<dbReference type="OrthoDB" id="2144298at2759"/>
<reference evidence="1 2" key="2">
    <citation type="submission" date="2016-08" db="EMBL/GenBank/DDBJ databases">
        <title>Pervasive Adenine N6-methylation of Active Genes in Fungi.</title>
        <authorList>
            <consortium name="DOE Joint Genome Institute"/>
            <person name="Mondo S.J."/>
            <person name="Dannebaum R.O."/>
            <person name="Kuo R.C."/>
            <person name="Labutti K."/>
            <person name="Haridas S."/>
            <person name="Kuo A."/>
            <person name="Salamov A."/>
            <person name="Ahrendt S.R."/>
            <person name="Lipzen A."/>
            <person name="Sullivan W."/>
            <person name="Andreopoulos W.B."/>
            <person name="Clum A."/>
            <person name="Lindquist E."/>
            <person name="Daum C."/>
            <person name="Ramamoorthy G.K."/>
            <person name="Gryganskyi A."/>
            <person name="Culley D."/>
            <person name="Magnuson J.K."/>
            <person name="James T.Y."/>
            <person name="O'Malley M.A."/>
            <person name="Stajich J.E."/>
            <person name="Spatafora J.W."/>
            <person name="Visel A."/>
            <person name="Grigoriev I.V."/>
        </authorList>
    </citation>
    <scope>NUCLEOTIDE SEQUENCE [LARGE SCALE GENOMIC DNA]</scope>
    <source>
        <strain evidence="2">finn</strain>
    </source>
</reference>
<evidence type="ECO:0000313" key="2">
    <source>
        <dbReference type="Proteomes" id="UP000193719"/>
    </source>
</evidence>
<proteinExistence type="predicted"/>
<gene>
    <name evidence="1" type="ORF">BCR36DRAFT_332756</name>
</gene>
<dbReference type="Proteomes" id="UP000193719">
    <property type="component" value="Unassembled WGS sequence"/>
</dbReference>
<protein>
    <submittedName>
        <fullName evidence="1">Uncharacterized protein</fullName>
    </submittedName>
</protein>
<comment type="caution">
    <text evidence="1">The sequence shown here is derived from an EMBL/GenBank/DDBJ whole genome shotgun (WGS) entry which is preliminary data.</text>
</comment>
<accession>A0A1Y1V2F2</accession>
<dbReference type="EMBL" id="MCFH01000038">
    <property type="protein sequence ID" value="ORX45776.1"/>
    <property type="molecule type" value="Genomic_DNA"/>
</dbReference>
<dbReference type="InterPro" id="IPR016024">
    <property type="entry name" value="ARM-type_fold"/>
</dbReference>
<name>A0A1Y1V2F2_9FUNG</name>
<evidence type="ECO:0000313" key="1">
    <source>
        <dbReference type="EMBL" id="ORX45776.1"/>
    </source>
</evidence>